<dbReference type="Proteomes" id="UP001595528">
    <property type="component" value="Unassembled WGS sequence"/>
</dbReference>
<keyword evidence="3" id="KW-0963">Cytoplasm</keyword>
<comment type="similarity">
    <text evidence="1 3">Belongs to the UreD family.</text>
</comment>
<dbReference type="PANTHER" id="PTHR33643">
    <property type="entry name" value="UREASE ACCESSORY PROTEIN D"/>
    <property type="match status" value="1"/>
</dbReference>
<dbReference type="Pfam" id="PF01774">
    <property type="entry name" value="UreD"/>
    <property type="match status" value="1"/>
</dbReference>
<comment type="subunit">
    <text evidence="3">UreD, UreF and UreG form a complex that acts as a GTP-hydrolysis-dependent molecular chaperone, activating the urease apoprotein by helping to assemble the nickel containing metallocenter of UreC. The UreE protein probably delivers the nickel.</text>
</comment>
<evidence type="ECO:0000313" key="5">
    <source>
        <dbReference type="Proteomes" id="UP001595528"/>
    </source>
</evidence>
<evidence type="ECO:0000256" key="3">
    <source>
        <dbReference type="HAMAP-Rule" id="MF_01384"/>
    </source>
</evidence>
<dbReference type="PANTHER" id="PTHR33643:SF1">
    <property type="entry name" value="UREASE ACCESSORY PROTEIN D"/>
    <property type="match status" value="1"/>
</dbReference>
<comment type="function">
    <text evidence="3">Required for maturation of urease via the functional incorporation of the urease nickel metallocenter.</text>
</comment>
<evidence type="ECO:0000256" key="1">
    <source>
        <dbReference type="ARBA" id="ARBA00007177"/>
    </source>
</evidence>
<accession>A0ABV7KW42</accession>
<protein>
    <recommendedName>
        <fullName evidence="3">Urease accessory protein UreD</fullName>
    </recommendedName>
</protein>
<comment type="caution">
    <text evidence="4">The sequence shown here is derived from an EMBL/GenBank/DDBJ whole genome shotgun (WGS) entry which is preliminary data.</text>
</comment>
<evidence type="ECO:0000313" key="4">
    <source>
        <dbReference type="EMBL" id="MFC3226232.1"/>
    </source>
</evidence>
<keyword evidence="2 3" id="KW-0143">Chaperone</keyword>
<keyword evidence="5" id="KW-1185">Reference proteome</keyword>
<evidence type="ECO:0000256" key="2">
    <source>
        <dbReference type="ARBA" id="ARBA00023186"/>
    </source>
</evidence>
<name>A0ABV7KW42_9PROT</name>
<dbReference type="InterPro" id="IPR002669">
    <property type="entry name" value="UreD"/>
</dbReference>
<sequence>MSEAASPAALLSEGGTAPAFAAGSGAGMPQLDLTFARDAAGTSRVVRRRVRYPYAFLRPFWFGDRPEGIATAILQSGSGGLFGGERLGQRVAVEPGAALHITTQAAAIVHARRGRPAAEQRIALHLAPGSHLEYLPEPMLVFPDGGLDQRIAVEMAPDAVLLLGDGIAAHDPDAAESTVPQPFGLYRNSLEVRLPDGRLLFADRGTVTGEGFAAALSGGERPRRACGWFAVVAPGLPDRHEHLQAQLQTALDELAGPVEAAAGILPGGAGAWCRIVATGGDGLRAAQRACWSAARLLLTGAPPPRNRK</sequence>
<gene>
    <name evidence="3" type="primary">ureD</name>
    <name evidence="4" type="ORF">ACFOGJ_03270</name>
</gene>
<dbReference type="EMBL" id="JBHRTR010000009">
    <property type="protein sequence ID" value="MFC3226232.1"/>
    <property type="molecule type" value="Genomic_DNA"/>
</dbReference>
<keyword evidence="3" id="KW-0996">Nickel insertion</keyword>
<proteinExistence type="inferred from homology"/>
<dbReference type="HAMAP" id="MF_01384">
    <property type="entry name" value="UreD"/>
    <property type="match status" value="1"/>
</dbReference>
<comment type="subcellular location">
    <subcellularLocation>
        <location evidence="3">Cytoplasm</location>
    </subcellularLocation>
</comment>
<dbReference type="RefSeq" id="WP_379898106.1">
    <property type="nucleotide sequence ID" value="NZ_JBHRTR010000009.1"/>
</dbReference>
<organism evidence="4 5">
    <name type="scientific">Marinibaculum pumilum</name>
    <dbReference type="NCBI Taxonomy" id="1766165"/>
    <lineage>
        <taxon>Bacteria</taxon>
        <taxon>Pseudomonadati</taxon>
        <taxon>Pseudomonadota</taxon>
        <taxon>Alphaproteobacteria</taxon>
        <taxon>Rhodospirillales</taxon>
        <taxon>Rhodospirillaceae</taxon>
        <taxon>Marinibaculum</taxon>
    </lineage>
</organism>
<reference evidence="5" key="1">
    <citation type="journal article" date="2019" name="Int. J. Syst. Evol. Microbiol.">
        <title>The Global Catalogue of Microorganisms (GCM) 10K type strain sequencing project: providing services to taxonomists for standard genome sequencing and annotation.</title>
        <authorList>
            <consortium name="The Broad Institute Genomics Platform"/>
            <consortium name="The Broad Institute Genome Sequencing Center for Infectious Disease"/>
            <person name="Wu L."/>
            <person name="Ma J."/>
        </authorList>
    </citation>
    <scope>NUCLEOTIDE SEQUENCE [LARGE SCALE GENOMIC DNA]</scope>
    <source>
        <strain evidence="5">KCTC 42964</strain>
    </source>
</reference>